<comment type="subcellular location">
    <subcellularLocation>
        <location evidence="10 11">Cytoplasm</location>
    </subcellularLocation>
    <subcellularLocation>
        <location evidence="10 11">Cytoplasmic vesicle</location>
        <location evidence="10 11">COPI-coated vesicle membrane</location>
        <topology evidence="10 11">Peripheral membrane protein</topology>
        <orientation evidence="10 11">Cytoplasmic side</orientation>
    </subcellularLocation>
    <subcellularLocation>
        <location evidence="10 11">Golgi apparatus membrane</location>
        <topology evidence="10 11">Peripheral membrane protein</topology>
        <orientation evidence="10 11">Cytoplasmic side</orientation>
    </subcellularLocation>
</comment>
<comment type="subunit">
    <text evidence="2 10">Oligomeric complex that consists of at least the alpha, beta, beta', gamma, delta, epsilon and zeta subunits.</text>
</comment>
<gene>
    <name evidence="14" type="ORF">PAMY1081_LOCUS588</name>
</gene>
<evidence type="ECO:0000256" key="8">
    <source>
        <dbReference type="ARBA" id="ARBA00023136"/>
    </source>
</evidence>
<keyword evidence="4 10" id="KW-0963">Cytoplasm</keyword>
<dbReference type="InterPro" id="IPR028565">
    <property type="entry name" value="MHD"/>
</dbReference>
<evidence type="ECO:0000256" key="12">
    <source>
        <dbReference type="SAM" id="MobiDB-lite"/>
    </source>
</evidence>
<evidence type="ECO:0000259" key="13">
    <source>
        <dbReference type="PROSITE" id="PS51072"/>
    </source>
</evidence>
<dbReference type="GO" id="GO:0006890">
    <property type="term" value="P:retrograde vesicle-mediated transport, Golgi to endoplasmic reticulum"/>
    <property type="evidence" value="ECO:0007669"/>
    <property type="project" value="UniProtKB-UniRule"/>
</dbReference>
<protein>
    <recommendedName>
        <fullName evidence="10">Coatomer subunit delta</fullName>
    </recommendedName>
</protein>
<dbReference type="Gene3D" id="2.60.40.1170">
    <property type="entry name" value="Mu homology domain, subdomain B"/>
    <property type="match status" value="2"/>
</dbReference>
<evidence type="ECO:0000256" key="3">
    <source>
        <dbReference type="ARBA" id="ARBA00022448"/>
    </source>
</evidence>
<dbReference type="GO" id="GO:0030126">
    <property type="term" value="C:COPI vesicle coat"/>
    <property type="evidence" value="ECO:0007669"/>
    <property type="project" value="UniProtKB-UniRule"/>
</dbReference>
<name>A0A7R9XM70_9CHLO</name>
<reference evidence="14" key="1">
    <citation type="submission" date="2021-01" db="EMBL/GenBank/DDBJ databases">
        <authorList>
            <person name="Corre E."/>
            <person name="Pelletier E."/>
            <person name="Niang G."/>
            <person name="Scheremetjew M."/>
            <person name="Finn R."/>
            <person name="Kale V."/>
            <person name="Holt S."/>
            <person name="Cochrane G."/>
            <person name="Meng A."/>
            <person name="Brown T."/>
            <person name="Cohen L."/>
        </authorList>
    </citation>
    <scope>NUCLEOTIDE SEQUENCE</scope>
    <source>
        <strain evidence="14">CCMP720</strain>
    </source>
</reference>
<dbReference type="FunFam" id="2.60.40.1170:FF:000007">
    <property type="entry name" value="Coatomer subunit delta"/>
    <property type="match status" value="1"/>
</dbReference>
<evidence type="ECO:0000256" key="7">
    <source>
        <dbReference type="ARBA" id="ARBA00023034"/>
    </source>
</evidence>
<evidence type="ECO:0000256" key="2">
    <source>
        <dbReference type="ARBA" id="ARBA00011775"/>
    </source>
</evidence>
<keyword evidence="3 10" id="KW-0813">Transport</keyword>
<dbReference type="Gene3D" id="3.30.450.60">
    <property type="match status" value="1"/>
</dbReference>
<dbReference type="Pfam" id="PF00928">
    <property type="entry name" value="Adap_comp_sub"/>
    <property type="match status" value="1"/>
</dbReference>
<comment type="function">
    <text evidence="10">The coatomer is a cytosolic protein complex that binds to dilysine motifs and reversibly associates with Golgi non-clathrin-coated vesicles, which further mediate biosynthetic protein transport from the ER, via the Golgi up to the trans Golgi network. Coatomer complex is required for budding from Golgi membranes, and is essential for the retrograde Golgi-to-ER transport of dilysine-tagged proteins.</text>
</comment>
<dbReference type="CDD" id="cd14830">
    <property type="entry name" value="Delta_COP_N"/>
    <property type="match status" value="1"/>
</dbReference>
<keyword evidence="9 10" id="KW-0968">Cytoplasmic vesicle</keyword>
<keyword evidence="5 10" id="KW-0931">ER-Golgi transport</keyword>
<proteinExistence type="inferred from homology"/>
<accession>A0A7R9XM70</accession>
<dbReference type="SUPFAM" id="SSF64356">
    <property type="entry name" value="SNARE-like"/>
    <property type="match status" value="1"/>
</dbReference>
<evidence type="ECO:0000256" key="1">
    <source>
        <dbReference type="ARBA" id="ARBA00010516"/>
    </source>
</evidence>
<organism evidence="14">
    <name type="scientific">Polyblepharides amylifera</name>
    <dbReference type="NCBI Taxonomy" id="1486889"/>
    <lineage>
        <taxon>Eukaryota</taxon>
        <taxon>Viridiplantae</taxon>
        <taxon>Chlorophyta</taxon>
        <taxon>Pyramimonadophyceae</taxon>
        <taxon>Pyramimonadales</taxon>
        <taxon>Polyblepharidaceae</taxon>
        <taxon>Polyblepharides</taxon>
    </lineage>
</organism>
<evidence type="ECO:0000256" key="4">
    <source>
        <dbReference type="ARBA" id="ARBA00022490"/>
    </source>
</evidence>
<dbReference type="PANTHER" id="PTHR10121:SF0">
    <property type="entry name" value="COATOMER SUBUNIT DELTA"/>
    <property type="match status" value="1"/>
</dbReference>
<keyword evidence="6 10" id="KW-0653">Protein transport</keyword>
<dbReference type="EMBL" id="HBDV01000917">
    <property type="protein sequence ID" value="CAD8216314.1"/>
    <property type="molecule type" value="Transcribed_RNA"/>
</dbReference>
<dbReference type="InterPro" id="IPR027059">
    <property type="entry name" value="Coatomer_dsu"/>
</dbReference>
<sequence>MVVLAASIITKTGKPLMSRQYVTMSRIRIEGLLAAFPKLVGSGKQHTYVETENVRYVYQPLESLFLLLVTNKQSNILEDLDTLRLLSKLVPEYCQVTLNTYEHQPLDEEMIQRYSFDLLFAFDEVISFGYKENVTLQQVKSYTEMDSHEEKLHKMIIQSKINDTKDVMKKKANEIDKTKVDKMREGSGKGFPGLGSISSSGGLGGFMSEKEGDMFGSGNVGGSTSNFEEMSDGFPQEQVSRKPEPASNISSAPKKGMSLGGRGGSTNKFLEAIKAEGEMVDAGIPSRATPAAAVAAPLAQLPTENVVIAIEEKLIVTLKKDGGLESMEVQGTMALEVLNEEDAFIRVQIEAGPNKGFQFKTHPNIDKALHSRENILGLKDPNRPFPTGSPLGVLKWRMQTSDESMVPLSINCWPSTSGNESYISIEYEAIPDFDLHNVVISVPLPSLSSPPTVNQVDGDFQYDPRRSVMDWCIDLIDNSNRSGSLEFVVPAVDSDAFFPVEVTFSSKQTFCDVKIVGVSSVEDGSGVKYLSSTDLSVGSYVVV</sequence>
<evidence type="ECO:0000256" key="6">
    <source>
        <dbReference type="ARBA" id="ARBA00022927"/>
    </source>
</evidence>
<keyword evidence="7 10" id="KW-0333">Golgi apparatus</keyword>
<dbReference type="InterPro" id="IPR036168">
    <property type="entry name" value="AP2_Mu_C_sf"/>
</dbReference>
<dbReference type="FunFam" id="3.30.450.60:FF:000003">
    <property type="entry name" value="Coatomer subunit delta"/>
    <property type="match status" value="1"/>
</dbReference>
<evidence type="ECO:0000256" key="9">
    <source>
        <dbReference type="ARBA" id="ARBA00023329"/>
    </source>
</evidence>
<dbReference type="InterPro" id="IPR011012">
    <property type="entry name" value="Longin-like_dom_sf"/>
</dbReference>
<dbReference type="CDD" id="cd09254">
    <property type="entry name" value="AP_delta-COPI_MHD"/>
    <property type="match status" value="1"/>
</dbReference>
<dbReference type="GO" id="GO:0051645">
    <property type="term" value="P:Golgi localization"/>
    <property type="evidence" value="ECO:0007669"/>
    <property type="project" value="TreeGrafter"/>
</dbReference>
<evidence type="ECO:0000256" key="11">
    <source>
        <dbReference type="RuleBase" id="RU366052"/>
    </source>
</evidence>
<dbReference type="GO" id="GO:0015031">
    <property type="term" value="P:protein transport"/>
    <property type="evidence" value="ECO:0007669"/>
    <property type="project" value="UniProtKB-KW"/>
</dbReference>
<feature type="region of interest" description="Disordered" evidence="12">
    <location>
        <begin position="222"/>
        <end position="263"/>
    </location>
</feature>
<evidence type="ECO:0000313" key="14">
    <source>
        <dbReference type="EMBL" id="CAD8216314.1"/>
    </source>
</evidence>
<dbReference type="SUPFAM" id="SSF49447">
    <property type="entry name" value="Second domain of Mu2 adaptin subunit (ap50) of ap2 adaptor"/>
    <property type="match status" value="1"/>
</dbReference>
<dbReference type="GO" id="GO:0000139">
    <property type="term" value="C:Golgi membrane"/>
    <property type="evidence" value="ECO:0007669"/>
    <property type="project" value="UniProtKB-SubCell"/>
</dbReference>
<comment type="similarity">
    <text evidence="1 10">Belongs to the adaptor complexes medium subunit family. Delta-COP subfamily.</text>
</comment>
<dbReference type="AlphaFoldDB" id="A0A7R9XM70"/>
<dbReference type="GO" id="GO:0006888">
    <property type="term" value="P:endoplasmic reticulum to Golgi vesicle-mediated transport"/>
    <property type="evidence" value="ECO:0007669"/>
    <property type="project" value="TreeGrafter"/>
</dbReference>
<dbReference type="PANTHER" id="PTHR10121">
    <property type="entry name" value="COATOMER SUBUNIT DELTA"/>
    <property type="match status" value="1"/>
</dbReference>
<evidence type="ECO:0000256" key="10">
    <source>
        <dbReference type="RuleBase" id="RU364018"/>
    </source>
</evidence>
<keyword evidence="8 10" id="KW-0472">Membrane</keyword>
<feature type="domain" description="MHD" evidence="13">
    <location>
        <begin position="303"/>
        <end position="543"/>
    </location>
</feature>
<evidence type="ECO:0000256" key="5">
    <source>
        <dbReference type="ARBA" id="ARBA00022892"/>
    </source>
</evidence>
<dbReference type="PROSITE" id="PS51072">
    <property type="entry name" value="MHD"/>
    <property type="match status" value="1"/>
</dbReference>